<dbReference type="InterPro" id="IPR023214">
    <property type="entry name" value="HAD_sf"/>
</dbReference>
<dbReference type="Gene3D" id="3.40.50.1000">
    <property type="entry name" value="HAD superfamily/HAD-like"/>
    <property type="match status" value="1"/>
</dbReference>
<dbReference type="SFLD" id="SFLDS00003">
    <property type="entry name" value="Haloacid_Dehalogenase"/>
    <property type="match status" value="1"/>
</dbReference>
<dbReference type="PANTHER" id="PTHR47829">
    <property type="entry name" value="HYDROLASE, PUTATIVE (AFU_ORTHOLOGUE AFUA_1G12880)-RELATED"/>
    <property type="match status" value="1"/>
</dbReference>
<dbReference type="CDD" id="cd02603">
    <property type="entry name" value="HAD_sEH-N_like"/>
    <property type="match status" value="1"/>
</dbReference>
<dbReference type="SFLD" id="SFLDG01129">
    <property type="entry name" value="C1.5:_HAD__Beta-PGM__Phosphata"/>
    <property type="match status" value="1"/>
</dbReference>
<dbReference type="InterPro" id="IPR036412">
    <property type="entry name" value="HAD-like_sf"/>
</dbReference>
<dbReference type="NCBIfam" id="TIGR01509">
    <property type="entry name" value="HAD-SF-IA-v3"/>
    <property type="match status" value="1"/>
</dbReference>
<name>A0A6J7DYU8_9ZZZZ</name>
<dbReference type="InterPro" id="IPR052898">
    <property type="entry name" value="ACAD10-like"/>
</dbReference>
<dbReference type="Gene3D" id="1.10.150.240">
    <property type="entry name" value="Putative phosphatase, domain 2"/>
    <property type="match status" value="1"/>
</dbReference>
<sequence length="266" mass="28433">MGAGAEDMAISLTRLCASTLADLDPILGELSVSAALYDGHMSEISPTGAVGLRALVVDWGGVLTNNLDQSMAHIMAGSGVDMTHFSAILGDWLGPAVELEAHVNPLHALERGEIAVPHFEERLADELARRQGSPVDHVGLLQRMFDAIEHAPQMNALVLRARALGIGTALLSNSWGNDYPRDGWDDMFDVVVISGEVGMRKPEPRIYQYTLAQLGVAAHEAVFVDDIKVNVDAAVAVGMVGIHHGDYDLTAAELDVLFALPLSEHS</sequence>
<dbReference type="AlphaFoldDB" id="A0A6J7DYU8"/>
<dbReference type="SUPFAM" id="SSF56784">
    <property type="entry name" value="HAD-like"/>
    <property type="match status" value="1"/>
</dbReference>
<accession>A0A6J7DYU8</accession>
<dbReference type="PANTHER" id="PTHR47829:SF1">
    <property type="entry name" value="HAD FAMILY PHOSPHATASE"/>
    <property type="match status" value="1"/>
</dbReference>
<dbReference type="Pfam" id="PF00702">
    <property type="entry name" value="Hydrolase"/>
    <property type="match status" value="1"/>
</dbReference>
<proteinExistence type="predicted"/>
<reference evidence="1" key="1">
    <citation type="submission" date="2020-05" db="EMBL/GenBank/DDBJ databases">
        <authorList>
            <person name="Chiriac C."/>
            <person name="Salcher M."/>
            <person name="Ghai R."/>
            <person name="Kavagutti S V."/>
        </authorList>
    </citation>
    <scope>NUCLEOTIDE SEQUENCE</scope>
</reference>
<protein>
    <submittedName>
        <fullName evidence="1">Unannotated protein</fullName>
    </submittedName>
</protein>
<dbReference type="EMBL" id="CAFBLM010000037">
    <property type="protein sequence ID" value="CAB4872703.1"/>
    <property type="molecule type" value="Genomic_DNA"/>
</dbReference>
<gene>
    <name evidence="1" type="ORF">UFOPK3401_00899</name>
</gene>
<evidence type="ECO:0000313" key="1">
    <source>
        <dbReference type="EMBL" id="CAB4872703.1"/>
    </source>
</evidence>
<dbReference type="InterPro" id="IPR006439">
    <property type="entry name" value="HAD-SF_hydro_IA"/>
</dbReference>
<dbReference type="InterPro" id="IPR023198">
    <property type="entry name" value="PGP-like_dom2"/>
</dbReference>
<organism evidence="1">
    <name type="scientific">freshwater metagenome</name>
    <dbReference type="NCBI Taxonomy" id="449393"/>
    <lineage>
        <taxon>unclassified sequences</taxon>
        <taxon>metagenomes</taxon>
        <taxon>ecological metagenomes</taxon>
    </lineage>
</organism>
<dbReference type="PRINTS" id="PR00413">
    <property type="entry name" value="HADHALOGNASE"/>
</dbReference>